<dbReference type="STRING" id="530564.Psta_4123"/>
<dbReference type="InterPro" id="IPR036696">
    <property type="entry name" value="YdfO-like_sf"/>
</dbReference>
<organism evidence="1 2">
    <name type="scientific">Pirellula staleyi (strain ATCC 27377 / DSM 6068 / ICPB 4128)</name>
    <name type="common">Pirella staleyi</name>
    <dbReference type="NCBI Taxonomy" id="530564"/>
    <lineage>
        <taxon>Bacteria</taxon>
        <taxon>Pseudomonadati</taxon>
        <taxon>Planctomycetota</taxon>
        <taxon>Planctomycetia</taxon>
        <taxon>Pirellulales</taxon>
        <taxon>Pirellulaceae</taxon>
        <taxon>Pirellula</taxon>
    </lineage>
</organism>
<evidence type="ECO:0000313" key="2">
    <source>
        <dbReference type="Proteomes" id="UP000001887"/>
    </source>
</evidence>
<dbReference type="Pfam" id="PF07166">
    <property type="entry name" value="DUF1398"/>
    <property type="match status" value="1"/>
</dbReference>
<evidence type="ECO:0008006" key="3">
    <source>
        <dbReference type="Google" id="ProtNLM"/>
    </source>
</evidence>
<protein>
    <recommendedName>
        <fullName evidence="3">DUF1398 domain-containing protein</fullName>
    </recommendedName>
</protein>
<dbReference type="SUPFAM" id="SSF160419">
    <property type="entry name" value="YdfO-like"/>
    <property type="match status" value="1"/>
</dbReference>
<name>D2R340_PIRSD</name>
<dbReference type="Gene3D" id="3.30.1810.10">
    <property type="entry name" value="YdfO-like"/>
    <property type="match status" value="2"/>
</dbReference>
<keyword evidence="2" id="KW-1185">Reference proteome</keyword>
<dbReference type="KEGG" id="psl:Psta_4123"/>
<dbReference type="HOGENOM" id="CLU_133369_0_0_0"/>
<dbReference type="OrthoDB" id="5954591at2"/>
<proteinExistence type="predicted"/>
<dbReference type="Proteomes" id="UP000001887">
    <property type="component" value="Chromosome"/>
</dbReference>
<evidence type="ECO:0000313" key="1">
    <source>
        <dbReference type="EMBL" id="ADB18773.1"/>
    </source>
</evidence>
<dbReference type="AlphaFoldDB" id="D2R340"/>
<dbReference type="EMBL" id="CP001848">
    <property type="protein sequence ID" value="ADB18773.1"/>
    <property type="molecule type" value="Genomic_DNA"/>
</dbReference>
<accession>D2R340</accession>
<reference evidence="1 2" key="1">
    <citation type="journal article" date="2009" name="Stand. Genomic Sci.">
        <title>Complete genome sequence of Pirellula staleyi type strain (ATCC 27377).</title>
        <authorList>
            <person name="Clum A."/>
            <person name="Tindall B.J."/>
            <person name="Sikorski J."/>
            <person name="Ivanova N."/>
            <person name="Mavrommatis K."/>
            <person name="Lucas S."/>
            <person name="Glavina del Rio T."/>
            <person name="Nolan M."/>
            <person name="Chen F."/>
            <person name="Tice H."/>
            <person name="Pitluck S."/>
            <person name="Cheng J.F."/>
            <person name="Chertkov O."/>
            <person name="Brettin T."/>
            <person name="Han C."/>
            <person name="Detter J.C."/>
            <person name="Kuske C."/>
            <person name="Bruce D."/>
            <person name="Goodwin L."/>
            <person name="Ovchinikova G."/>
            <person name="Pati A."/>
            <person name="Mikhailova N."/>
            <person name="Chen A."/>
            <person name="Palaniappan K."/>
            <person name="Land M."/>
            <person name="Hauser L."/>
            <person name="Chang Y.J."/>
            <person name="Jeffries C.D."/>
            <person name="Chain P."/>
            <person name="Rohde M."/>
            <person name="Goker M."/>
            <person name="Bristow J."/>
            <person name="Eisen J.A."/>
            <person name="Markowitz V."/>
            <person name="Hugenholtz P."/>
            <person name="Kyrpides N.C."/>
            <person name="Klenk H.P."/>
            <person name="Lapidus A."/>
        </authorList>
    </citation>
    <scope>NUCLEOTIDE SEQUENCE [LARGE SCALE GENOMIC DNA]</scope>
    <source>
        <strain evidence="2">ATCC 27377 / DSM 6068 / ICPB 4128</strain>
    </source>
</reference>
<sequence>MNAEQTAAIRACVAGSLAGTLQFPQIVQQLISIGVERYHADYSRQETTYYLTSGESLVVEVPHEAQPTAMEFSASAVEQAVRQSQRGEHSYRDFVRKTQAAGCVGYFVQLTGRRVIYFGRCGESHVELFPSASN</sequence>
<gene>
    <name evidence="1" type="ordered locus">Psta_4123</name>
</gene>
<dbReference type="InterPro" id="IPR009833">
    <property type="entry name" value="DUF1398"/>
</dbReference>
<dbReference type="eggNOG" id="COG5562">
    <property type="taxonomic scope" value="Bacteria"/>
</dbReference>